<reference evidence="2" key="1">
    <citation type="journal article" date="2012" name="PLoS ONE">
        <title>The success of Acinetobacter species; genetic, metabolic and virulence attributes.</title>
        <authorList>
            <person name="Peleg A.Y."/>
            <person name="de Breij A."/>
            <person name="Adams M.D."/>
            <person name="Cerqueira G.M."/>
            <person name="Mocali S."/>
            <person name="Galardini M."/>
            <person name="Nibbering P.H."/>
            <person name="Earl A.M."/>
            <person name="Ward D.V."/>
            <person name="Paterson D.L."/>
            <person name="Seifert H."/>
            <person name="Dijkshoorn L."/>
        </authorList>
    </citation>
    <scope>NUCLEOTIDE SEQUENCE [LARGE SCALE GENOMIC DNA]</scope>
    <source>
        <strain evidence="2">SH046</strain>
    </source>
</reference>
<dbReference type="Proteomes" id="UP000012047">
    <property type="component" value="Unassembled WGS sequence"/>
</dbReference>
<organism evidence="1 2">
    <name type="scientific">Acinetobacter johnsonii SH046</name>
    <dbReference type="NCBI Taxonomy" id="575586"/>
    <lineage>
        <taxon>Bacteria</taxon>
        <taxon>Pseudomonadati</taxon>
        <taxon>Pseudomonadota</taxon>
        <taxon>Gammaproteobacteria</taxon>
        <taxon>Moraxellales</taxon>
        <taxon>Moraxellaceae</taxon>
        <taxon>Acinetobacter</taxon>
    </lineage>
</organism>
<protein>
    <submittedName>
        <fullName evidence="1">Uncharacterized protein</fullName>
    </submittedName>
</protein>
<evidence type="ECO:0000313" key="1">
    <source>
        <dbReference type="EMBL" id="EEY94782.1"/>
    </source>
</evidence>
<dbReference type="EMBL" id="GG704974">
    <property type="protein sequence ID" value="EEY94782.1"/>
    <property type="molecule type" value="Genomic_DNA"/>
</dbReference>
<name>D0SGS6_ACIJO</name>
<evidence type="ECO:0000313" key="2">
    <source>
        <dbReference type="Proteomes" id="UP000012047"/>
    </source>
</evidence>
<gene>
    <name evidence="1" type="ORF">HMPREF0016_03049</name>
</gene>
<dbReference type="eggNOG" id="ENOG50303C4">
    <property type="taxonomic scope" value="Bacteria"/>
</dbReference>
<accession>D0SGS6</accession>
<proteinExistence type="predicted"/>
<dbReference type="RefSeq" id="WP_004895546.1">
    <property type="nucleotide sequence ID" value="NZ_GG704974.1"/>
</dbReference>
<dbReference type="HOGENOM" id="CLU_2366483_0_0_6"/>
<dbReference type="AlphaFoldDB" id="D0SGS6"/>
<sequence length="95" mass="11015">MSAINQAKSQLKYFVKRSAVCSIYEHSANSKVCFGKNLVIVLKLNKDRLIYKEYTFVDGQAKLAVEHKIMLNQAEMFTVKHHFKKTHQEKDIKIA</sequence>